<evidence type="ECO:0000256" key="1">
    <source>
        <dbReference type="ARBA" id="ARBA00004255"/>
    </source>
</evidence>
<dbReference type="PANTHER" id="PTHR12704:SF2">
    <property type="entry name" value="GOLGI PHOSPHOPROTEIN 3 HOMOLOG SAURON"/>
    <property type="match status" value="1"/>
</dbReference>
<sequence length="233" mass="25423">MLTLPEQLLLLALDDRKGTSHIYSFGSANYGLYGALLMELAVRDRLERRDKDLVVTDATPAGDAGLDEALRVMAQPGKPRDPAGWATELAQRMPRLEEQLLDRLVAQGLLRREQGRVLWIFPRLRYLPENDAPEQALRAQLRAVLLDGAAPEPRTAALIQLVDVTGLVNTLFPHAERKAVRARIEELKVDPALSTAIGEKLRQIYDDTTAAMVMMMTAASADGDGGGGDGGSD</sequence>
<dbReference type="AlphaFoldDB" id="A0A6J4I9V7"/>
<dbReference type="InterPro" id="IPR008628">
    <property type="entry name" value="GPP34-like"/>
</dbReference>
<proteinExistence type="predicted"/>
<reference evidence="5" key="1">
    <citation type="submission" date="2020-02" db="EMBL/GenBank/DDBJ databases">
        <authorList>
            <person name="Meier V. D."/>
        </authorList>
    </citation>
    <scope>NUCLEOTIDE SEQUENCE</scope>
    <source>
        <strain evidence="5">AVDCRST_MAG26</strain>
    </source>
</reference>
<evidence type="ECO:0008006" key="6">
    <source>
        <dbReference type="Google" id="ProtNLM"/>
    </source>
</evidence>
<dbReference type="InterPro" id="IPR038261">
    <property type="entry name" value="GPP34-like_sf"/>
</dbReference>
<dbReference type="GO" id="GO:0048194">
    <property type="term" value="P:Golgi vesicle budding"/>
    <property type="evidence" value="ECO:0007669"/>
    <property type="project" value="TreeGrafter"/>
</dbReference>
<dbReference type="GO" id="GO:0043001">
    <property type="term" value="P:Golgi to plasma membrane protein transport"/>
    <property type="evidence" value="ECO:0007669"/>
    <property type="project" value="TreeGrafter"/>
</dbReference>
<keyword evidence="4" id="KW-0472">Membrane</keyword>
<dbReference type="PANTHER" id="PTHR12704">
    <property type="entry name" value="TRANS-GOLGI PROTEIN GMX33"/>
    <property type="match status" value="1"/>
</dbReference>
<evidence type="ECO:0000256" key="4">
    <source>
        <dbReference type="ARBA" id="ARBA00023136"/>
    </source>
</evidence>
<dbReference type="GO" id="GO:0070273">
    <property type="term" value="F:phosphatidylinositol-4-phosphate binding"/>
    <property type="evidence" value="ECO:0007669"/>
    <property type="project" value="InterPro"/>
</dbReference>
<dbReference type="GO" id="GO:0012505">
    <property type="term" value="C:endomembrane system"/>
    <property type="evidence" value="ECO:0007669"/>
    <property type="project" value="UniProtKB-ARBA"/>
</dbReference>
<dbReference type="GO" id="GO:0005829">
    <property type="term" value="C:cytosol"/>
    <property type="evidence" value="ECO:0007669"/>
    <property type="project" value="TreeGrafter"/>
</dbReference>
<organism evidence="5">
    <name type="scientific">uncultured Chloroflexia bacterium</name>
    <dbReference type="NCBI Taxonomy" id="1672391"/>
    <lineage>
        <taxon>Bacteria</taxon>
        <taxon>Bacillati</taxon>
        <taxon>Chloroflexota</taxon>
        <taxon>Chloroflexia</taxon>
        <taxon>environmental samples</taxon>
    </lineage>
</organism>
<evidence type="ECO:0000313" key="5">
    <source>
        <dbReference type="EMBL" id="CAA9244847.1"/>
    </source>
</evidence>
<dbReference type="GO" id="GO:0006890">
    <property type="term" value="P:retrograde vesicle-mediated transport, Golgi to endoplasmic reticulum"/>
    <property type="evidence" value="ECO:0007669"/>
    <property type="project" value="TreeGrafter"/>
</dbReference>
<dbReference type="Pfam" id="PF05719">
    <property type="entry name" value="GPP34"/>
    <property type="match status" value="1"/>
</dbReference>
<keyword evidence="2" id="KW-0333">Golgi apparatus</keyword>
<evidence type="ECO:0000256" key="2">
    <source>
        <dbReference type="ARBA" id="ARBA00023034"/>
    </source>
</evidence>
<accession>A0A6J4I9V7</accession>
<protein>
    <recommendedName>
        <fullName evidence="6">GPP34 family phosphoprotein</fullName>
    </recommendedName>
</protein>
<dbReference type="GO" id="GO:0007030">
    <property type="term" value="P:Golgi organization"/>
    <property type="evidence" value="ECO:0007669"/>
    <property type="project" value="TreeGrafter"/>
</dbReference>
<gene>
    <name evidence="5" type="ORF">AVDCRST_MAG26-1616</name>
</gene>
<dbReference type="Gene3D" id="1.10.3630.10">
    <property type="entry name" value="yeast vps74-n-term truncation variant domain like"/>
    <property type="match status" value="1"/>
</dbReference>
<comment type="subcellular location">
    <subcellularLocation>
        <location evidence="1">Golgi apparatus membrane</location>
        <topology evidence="1">Peripheral membrane protein</topology>
        <orientation evidence="1">Cytoplasmic side</orientation>
    </subcellularLocation>
</comment>
<evidence type="ECO:0000256" key="3">
    <source>
        <dbReference type="ARBA" id="ARBA00023121"/>
    </source>
</evidence>
<name>A0A6J4I9V7_9CHLR</name>
<keyword evidence="3" id="KW-0446">Lipid-binding</keyword>
<dbReference type="EMBL" id="CADCTK010000372">
    <property type="protein sequence ID" value="CAA9244847.1"/>
    <property type="molecule type" value="Genomic_DNA"/>
</dbReference>